<gene>
    <name evidence="1" type="ORF">E2C01_036569</name>
</gene>
<organism evidence="1 2">
    <name type="scientific">Portunus trituberculatus</name>
    <name type="common">Swimming crab</name>
    <name type="synonym">Neptunus trituberculatus</name>
    <dbReference type="NCBI Taxonomy" id="210409"/>
    <lineage>
        <taxon>Eukaryota</taxon>
        <taxon>Metazoa</taxon>
        <taxon>Ecdysozoa</taxon>
        <taxon>Arthropoda</taxon>
        <taxon>Crustacea</taxon>
        <taxon>Multicrustacea</taxon>
        <taxon>Malacostraca</taxon>
        <taxon>Eumalacostraca</taxon>
        <taxon>Eucarida</taxon>
        <taxon>Decapoda</taxon>
        <taxon>Pleocyemata</taxon>
        <taxon>Brachyura</taxon>
        <taxon>Eubrachyura</taxon>
        <taxon>Portunoidea</taxon>
        <taxon>Portunidae</taxon>
        <taxon>Portuninae</taxon>
        <taxon>Portunus</taxon>
    </lineage>
</organism>
<comment type="caution">
    <text evidence="1">The sequence shown here is derived from an EMBL/GenBank/DDBJ whole genome shotgun (WGS) entry which is preliminary data.</text>
</comment>
<reference evidence="1 2" key="1">
    <citation type="submission" date="2019-05" db="EMBL/GenBank/DDBJ databases">
        <title>Another draft genome of Portunus trituberculatus and its Hox gene families provides insights of decapod evolution.</title>
        <authorList>
            <person name="Jeong J.-H."/>
            <person name="Song I."/>
            <person name="Kim S."/>
            <person name="Choi T."/>
            <person name="Kim D."/>
            <person name="Ryu S."/>
            <person name="Kim W."/>
        </authorList>
    </citation>
    <scope>NUCLEOTIDE SEQUENCE [LARGE SCALE GENOMIC DNA]</scope>
    <source>
        <tissue evidence="1">Muscle</tissue>
    </source>
</reference>
<dbReference type="AlphaFoldDB" id="A0A5B7FBQ7"/>
<accession>A0A5B7FBQ7</accession>
<keyword evidence="2" id="KW-1185">Reference proteome</keyword>
<evidence type="ECO:0000313" key="2">
    <source>
        <dbReference type="Proteomes" id="UP000324222"/>
    </source>
</evidence>
<dbReference type="EMBL" id="VSRR010005617">
    <property type="protein sequence ID" value="MPC42935.1"/>
    <property type="molecule type" value="Genomic_DNA"/>
</dbReference>
<sequence>MHGLELRLVRRRVATELMSCRCVPVQVRAYARLSPVISAEGTRRGSVPGPYKPFMTIMDLNLSSRFFLHLEVNQESTERRLHD</sequence>
<protein>
    <submittedName>
        <fullName evidence="1">Uncharacterized protein</fullName>
    </submittedName>
</protein>
<proteinExistence type="predicted"/>
<dbReference type="Proteomes" id="UP000324222">
    <property type="component" value="Unassembled WGS sequence"/>
</dbReference>
<name>A0A5B7FBQ7_PORTR</name>
<evidence type="ECO:0000313" key="1">
    <source>
        <dbReference type="EMBL" id="MPC42935.1"/>
    </source>
</evidence>